<evidence type="ECO:0000256" key="1">
    <source>
        <dbReference type="SAM" id="MobiDB-lite"/>
    </source>
</evidence>
<feature type="compositionally biased region" description="Basic and acidic residues" evidence="1">
    <location>
        <begin position="39"/>
        <end position="49"/>
    </location>
</feature>
<gene>
    <name evidence="2" type="ORF">E2C01_083216</name>
</gene>
<name>A0A5B7J0K8_PORTR</name>
<feature type="region of interest" description="Disordered" evidence="1">
    <location>
        <begin position="32"/>
        <end position="56"/>
    </location>
</feature>
<dbReference type="AlphaFoldDB" id="A0A5B7J0K8"/>
<dbReference type="Proteomes" id="UP000324222">
    <property type="component" value="Unassembled WGS sequence"/>
</dbReference>
<reference evidence="2 3" key="1">
    <citation type="submission" date="2019-05" db="EMBL/GenBank/DDBJ databases">
        <title>Another draft genome of Portunus trituberculatus and its Hox gene families provides insights of decapod evolution.</title>
        <authorList>
            <person name="Jeong J.-H."/>
            <person name="Song I."/>
            <person name="Kim S."/>
            <person name="Choi T."/>
            <person name="Kim D."/>
            <person name="Ryu S."/>
            <person name="Kim W."/>
        </authorList>
    </citation>
    <scope>NUCLEOTIDE SEQUENCE [LARGE SCALE GENOMIC DNA]</scope>
    <source>
        <tissue evidence="2">Muscle</tissue>
    </source>
</reference>
<comment type="caution">
    <text evidence="2">The sequence shown here is derived from an EMBL/GenBank/DDBJ whole genome shotgun (WGS) entry which is preliminary data.</text>
</comment>
<proteinExistence type="predicted"/>
<protein>
    <submittedName>
        <fullName evidence="2">Uncharacterized protein</fullName>
    </submittedName>
</protein>
<evidence type="ECO:0000313" key="3">
    <source>
        <dbReference type="Proteomes" id="UP000324222"/>
    </source>
</evidence>
<organism evidence="2 3">
    <name type="scientific">Portunus trituberculatus</name>
    <name type="common">Swimming crab</name>
    <name type="synonym">Neptunus trituberculatus</name>
    <dbReference type="NCBI Taxonomy" id="210409"/>
    <lineage>
        <taxon>Eukaryota</taxon>
        <taxon>Metazoa</taxon>
        <taxon>Ecdysozoa</taxon>
        <taxon>Arthropoda</taxon>
        <taxon>Crustacea</taxon>
        <taxon>Multicrustacea</taxon>
        <taxon>Malacostraca</taxon>
        <taxon>Eumalacostraca</taxon>
        <taxon>Eucarida</taxon>
        <taxon>Decapoda</taxon>
        <taxon>Pleocyemata</taxon>
        <taxon>Brachyura</taxon>
        <taxon>Eubrachyura</taxon>
        <taxon>Portunoidea</taxon>
        <taxon>Portunidae</taxon>
        <taxon>Portuninae</taxon>
        <taxon>Portunus</taxon>
    </lineage>
</organism>
<accession>A0A5B7J0K8</accession>
<keyword evidence="3" id="KW-1185">Reference proteome</keyword>
<sequence>MWTFHGNLWANGDSFFWGYLLSHSPSARKPLPRVRKPNLHSDRGVDRIPTRVLGDPSEPKARMVPLYHGSLFSSKLWNSLYFYLTII</sequence>
<dbReference type="EMBL" id="VSRR010077431">
    <property type="protein sequence ID" value="MPC88315.1"/>
    <property type="molecule type" value="Genomic_DNA"/>
</dbReference>
<evidence type="ECO:0000313" key="2">
    <source>
        <dbReference type="EMBL" id="MPC88315.1"/>
    </source>
</evidence>